<keyword evidence="2" id="KW-1185">Reference proteome</keyword>
<gene>
    <name evidence="1" type="ORF">NSPWAT_1371</name>
</gene>
<organism evidence="1 2">
    <name type="scientific">Nitrospina watsonii</name>
    <dbReference type="NCBI Taxonomy" id="1323948"/>
    <lineage>
        <taxon>Bacteria</taxon>
        <taxon>Pseudomonadati</taxon>
        <taxon>Nitrospinota/Tectimicrobiota group</taxon>
        <taxon>Nitrospinota</taxon>
        <taxon>Nitrospinia</taxon>
        <taxon>Nitrospinales</taxon>
        <taxon>Nitrospinaceae</taxon>
        <taxon>Nitrospina</taxon>
    </lineage>
</organism>
<accession>A0ABM9HDG0</accession>
<name>A0ABM9HDG0_9BACT</name>
<dbReference type="EMBL" id="OX336137">
    <property type="protein sequence ID" value="CAI2718230.1"/>
    <property type="molecule type" value="Genomic_DNA"/>
</dbReference>
<proteinExistence type="predicted"/>
<sequence>MSSGSHSFSLEQWVERLQAGIWAGDVAGELSRALFLHLADLDLFEAAGDNAWRLNGFAGNEADADALHAFLQARTRELACTEAGFALIYFLKNPPQRPEPEFLKQGKQGPPPRSKDLFRSEKKALPKGSADPSNLQIVKKVGRQMESFMALEKQFIERVQGTHTTRRDARKIYNAALGKIRDRAAPQSWEQISRRRHK</sequence>
<dbReference type="Proteomes" id="UP001157733">
    <property type="component" value="Chromosome"/>
</dbReference>
<evidence type="ECO:0000313" key="2">
    <source>
        <dbReference type="Proteomes" id="UP001157733"/>
    </source>
</evidence>
<evidence type="ECO:0000313" key="1">
    <source>
        <dbReference type="EMBL" id="CAI2718230.1"/>
    </source>
</evidence>
<reference evidence="1 2" key="1">
    <citation type="submission" date="2022-09" db="EMBL/GenBank/DDBJ databases">
        <authorList>
            <person name="Kop L."/>
        </authorList>
    </citation>
    <scope>NUCLEOTIDE SEQUENCE [LARGE SCALE GENOMIC DNA]</scope>
    <source>
        <strain evidence="1 2">347</strain>
    </source>
</reference>
<dbReference type="RefSeq" id="WP_282011135.1">
    <property type="nucleotide sequence ID" value="NZ_OX336137.1"/>
</dbReference>
<protein>
    <submittedName>
        <fullName evidence="1">Uncharacterized protein</fullName>
    </submittedName>
</protein>